<dbReference type="InterPro" id="IPR002192">
    <property type="entry name" value="PPDK_AMP/ATP-bd"/>
</dbReference>
<dbReference type="EMBL" id="DSQF01000017">
    <property type="protein sequence ID" value="HGZ43346.1"/>
    <property type="molecule type" value="Genomic_DNA"/>
</dbReference>
<name>A0A832I404_UNCEI</name>
<comment type="caution">
    <text evidence="1">Lacks conserved residue(s) required for the propagation of feature annotation.</text>
</comment>
<protein>
    <submittedName>
        <fullName evidence="3">Histidine kinase</fullName>
    </submittedName>
</protein>
<dbReference type="SUPFAM" id="SSF52172">
    <property type="entry name" value="CheY-like"/>
    <property type="match status" value="2"/>
</dbReference>
<sequence>MPFRVNDILLVSSLYDSFTLQEDGRLNELILGEFLELSLHHTPGLTHVSSGREALALARAHRRFDLVLTGLRTADLDAVEIAEAARAEGLDVPVVAMAYDNNERKEFQANRDLSALERLFLWQGNARILVAIVKLVEDRRNVDHDTAAAGVPVILVVEDNVRYYSSFLPVIYTELITQSARLISEGVNLSHKLVRMRARPKILLATSFEEAWAIFERHAPYMLGLISDIEFPRGGRPLRDAGFELARMARARVPDLPILLQSSRAEFAAGAREVGAAFLRKYSETLLADLRRFMIEHFAFGDFVFRMPDGTEVDRAADLRSLEDKLRTVPAESIAYHGERNHFSNWFTARTEFALARRLRPRRVEEFASLEHLRRDLIESIAEYRREQSETLVADFDRHGFDPTGPFFARIGGGSLGGKARGLAFVRFLLNYHGVTRRFPGVRVGVPPAVVLATDVFDRFLAENGLLDTALASTDDAEIERRFLAARLPDEVVQDLVAFLDGVRVPLAVRSSSLLEDSQYQPFTGVYETFMLPNDRPSLADRLDELMDAVKRVYASTFSRSAKRYLRATPYRLEEEKMAVVLQCVLGNRHGDRFYPDFSGVARAHNYYPTPPMRPEDGVAAVALGLGRAVVAGEKCLTFCPRYPRHILQFSSVEDILGNSQREFWALELGDRGGREGADAMRETRLGLEVAERDGTLTAVGSTYLPENHAVWDGLSRPGVRLVTFAPVLKHGVFPLADIIALLLELGSRGMNHPAEIEFAVRLARGADEPHDFGFLQMRPLTVLRETEAMDVEGIDPAALLVRSPRVLGHGSISDLHDAVVVDVHRYDRSRSREVAADVARINARLTAEGRSYVLIGVGRWGSTDPWLGIPVTWDQISGARVIVESGFRDVHVTPSQGSHFFQNLTSFGVGYFTVNADLGEGFVDWAWLAEAPAVEERGVVRHLRFDAPMVARMNGRRTEGVIYKPGFGGA</sequence>
<dbReference type="GO" id="GO:0016301">
    <property type="term" value="F:kinase activity"/>
    <property type="evidence" value="ECO:0007669"/>
    <property type="project" value="UniProtKB-KW"/>
</dbReference>
<accession>A0A832I404</accession>
<keyword evidence="3" id="KW-0808">Transferase</keyword>
<evidence type="ECO:0000313" key="3">
    <source>
        <dbReference type="EMBL" id="HGZ43346.1"/>
    </source>
</evidence>
<comment type="caution">
    <text evidence="3">The sequence shown here is derived from an EMBL/GenBank/DDBJ whole genome shotgun (WGS) entry which is preliminary data.</text>
</comment>
<gene>
    <name evidence="3" type="ORF">ENR23_07975</name>
</gene>
<organism evidence="3">
    <name type="scientific">Eiseniibacteriota bacterium</name>
    <dbReference type="NCBI Taxonomy" id="2212470"/>
    <lineage>
        <taxon>Bacteria</taxon>
        <taxon>Candidatus Eiseniibacteriota</taxon>
    </lineage>
</organism>
<dbReference type="InterPro" id="IPR001789">
    <property type="entry name" value="Sig_transdc_resp-reg_receiver"/>
</dbReference>
<feature type="domain" description="Response regulatory" evidence="2">
    <location>
        <begin position="17"/>
        <end position="136"/>
    </location>
</feature>
<dbReference type="Pfam" id="PF01326">
    <property type="entry name" value="PPDK_N"/>
    <property type="match status" value="1"/>
</dbReference>
<keyword evidence="3" id="KW-0418">Kinase</keyword>
<dbReference type="PROSITE" id="PS50110">
    <property type="entry name" value="RESPONSE_REGULATORY"/>
    <property type="match status" value="1"/>
</dbReference>
<dbReference type="Gene3D" id="3.40.50.2300">
    <property type="match status" value="2"/>
</dbReference>
<dbReference type="CDD" id="cd00156">
    <property type="entry name" value="REC"/>
    <property type="match status" value="1"/>
</dbReference>
<dbReference type="GO" id="GO:0000160">
    <property type="term" value="P:phosphorelay signal transduction system"/>
    <property type="evidence" value="ECO:0007669"/>
    <property type="project" value="InterPro"/>
</dbReference>
<reference evidence="3" key="1">
    <citation type="journal article" date="2020" name="mSystems">
        <title>Genome- and Community-Level Interaction Insights into Carbon Utilization and Element Cycling Functions of Hydrothermarchaeota in Hydrothermal Sediment.</title>
        <authorList>
            <person name="Zhou Z."/>
            <person name="Liu Y."/>
            <person name="Xu W."/>
            <person name="Pan J."/>
            <person name="Luo Z.H."/>
            <person name="Li M."/>
        </authorList>
    </citation>
    <scope>NUCLEOTIDE SEQUENCE [LARGE SCALE GENOMIC DNA]</scope>
    <source>
        <strain evidence="3">SpSt-381</strain>
    </source>
</reference>
<dbReference type="GO" id="GO:0005524">
    <property type="term" value="F:ATP binding"/>
    <property type="evidence" value="ECO:0007669"/>
    <property type="project" value="InterPro"/>
</dbReference>
<dbReference type="SUPFAM" id="SSF56059">
    <property type="entry name" value="Glutathione synthetase ATP-binding domain-like"/>
    <property type="match status" value="1"/>
</dbReference>
<proteinExistence type="predicted"/>
<dbReference type="InterPro" id="IPR011006">
    <property type="entry name" value="CheY-like_superfamily"/>
</dbReference>
<dbReference type="InterPro" id="IPR013815">
    <property type="entry name" value="ATP_grasp_subdomain_1"/>
</dbReference>
<dbReference type="AlphaFoldDB" id="A0A832I404"/>
<evidence type="ECO:0000259" key="2">
    <source>
        <dbReference type="PROSITE" id="PS50110"/>
    </source>
</evidence>
<evidence type="ECO:0000256" key="1">
    <source>
        <dbReference type="PROSITE-ProRule" id="PRU00169"/>
    </source>
</evidence>
<dbReference type="Gene3D" id="3.30.1490.20">
    <property type="entry name" value="ATP-grasp fold, A domain"/>
    <property type="match status" value="1"/>
</dbReference>